<proteinExistence type="predicted"/>
<evidence type="ECO:0000313" key="3">
    <source>
        <dbReference type="Proteomes" id="UP000297245"/>
    </source>
</evidence>
<protein>
    <recommendedName>
        <fullName evidence="1">DUF6570 domain-containing protein</fullName>
    </recommendedName>
</protein>
<feature type="non-terminal residue" evidence="2">
    <location>
        <position position="169"/>
    </location>
</feature>
<dbReference type="Pfam" id="PF20209">
    <property type="entry name" value="DUF6570"/>
    <property type="match status" value="1"/>
</dbReference>
<dbReference type="Proteomes" id="UP000297245">
    <property type="component" value="Unassembled WGS sequence"/>
</dbReference>
<feature type="domain" description="DUF6570" evidence="1">
    <location>
        <begin position="103"/>
        <end position="168"/>
    </location>
</feature>
<evidence type="ECO:0000313" key="2">
    <source>
        <dbReference type="EMBL" id="THV03162.1"/>
    </source>
</evidence>
<reference evidence="2 3" key="1">
    <citation type="journal article" date="2019" name="Nat. Ecol. Evol.">
        <title>Megaphylogeny resolves global patterns of mushroom evolution.</title>
        <authorList>
            <person name="Varga T."/>
            <person name="Krizsan K."/>
            <person name="Foldi C."/>
            <person name="Dima B."/>
            <person name="Sanchez-Garcia M."/>
            <person name="Sanchez-Ramirez S."/>
            <person name="Szollosi G.J."/>
            <person name="Szarkandi J.G."/>
            <person name="Papp V."/>
            <person name="Albert L."/>
            <person name="Andreopoulos W."/>
            <person name="Angelini C."/>
            <person name="Antonin V."/>
            <person name="Barry K.W."/>
            <person name="Bougher N.L."/>
            <person name="Buchanan P."/>
            <person name="Buyck B."/>
            <person name="Bense V."/>
            <person name="Catcheside P."/>
            <person name="Chovatia M."/>
            <person name="Cooper J."/>
            <person name="Damon W."/>
            <person name="Desjardin D."/>
            <person name="Finy P."/>
            <person name="Geml J."/>
            <person name="Haridas S."/>
            <person name="Hughes K."/>
            <person name="Justo A."/>
            <person name="Karasinski D."/>
            <person name="Kautmanova I."/>
            <person name="Kiss B."/>
            <person name="Kocsube S."/>
            <person name="Kotiranta H."/>
            <person name="LaButti K.M."/>
            <person name="Lechner B.E."/>
            <person name="Liimatainen K."/>
            <person name="Lipzen A."/>
            <person name="Lukacs Z."/>
            <person name="Mihaltcheva S."/>
            <person name="Morgado L.N."/>
            <person name="Niskanen T."/>
            <person name="Noordeloos M.E."/>
            <person name="Ohm R.A."/>
            <person name="Ortiz-Santana B."/>
            <person name="Ovrebo C."/>
            <person name="Racz N."/>
            <person name="Riley R."/>
            <person name="Savchenko A."/>
            <person name="Shiryaev A."/>
            <person name="Soop K."/>
            <person name="Spirin V."/>
            <person name="Szebenyi C."/>
            <person name="Tomsovsky M."/>
            <person name="Tulloss R.E."/>
            <person name="Uehling J."/>
            <person name="Grigoriev I.V."/>
            <person name="Vagvolgyi C."/>
            <person name="Papp T."/>
            <person name="Martin F.M."/>
            <person name="Miettinen O."/>
            <person name="Hibbett D.S."/>
            <person name="Nagy L.G."/>
        </authorList>
    </citation>
    <scope>NUCLEOTIDE SEQUENCE [LARGE SCALE GENOMIC DNA]</scope>
    <source>
        <strain evidence="2 3">CBS 962.96</strain>
    </source>
</reference>
<dbReference type="EMBL" id="ML179069">
    <property type="protein sequence ID" value="THV03162.1"/>
    <property type="molecule type" value="Genomic_DNA"/>
</dbReference>
<dbReference type="AlphaFoldDB" id="A0A4S8MKE7"/>
<evidence type="ECO:0000259" key="1">
    <source>
        <dbReference type="Pfam" id="PF20209"/>
    </source>
</evidence>
<accession>A0A4S8MKE7</accession>
<sequence>MSNLFPPEPLDELLTNQILSSACDKMANENIEEAGCAVCGQLKPRKELSKLKSVKNHLHVLHAEGVTRKEHKKSSDPIKEFSGPVLDYRCSHICDSCRSSVRKGKVPDLALAKNLWLGEVPEVLSKLRFIERLLVAQVRHTCCFVKISTGQRKMKANALCFETPVPKMY</sequence>
<name>A0A4S8MKE7_DENBC</name>
<gene>
    <name evidence="2" type="ORF">K435DRAFT_651759</name>
</gene>
<organism evidence="2 3">
    <name type="scientific">Dendrothele bispora (strain CBS 962.96)</name>
    <dbReference type="NCBI Taxonomy" id="1314807"/>
    <lineage>
        <taxon>Eukaryota</taxon>
        <taxon>Fungi</taxon>
        <taxon>Dikarya</taxon>
        <taxon>Basidiomycota</taxon>
        <taxon>Agaricomycotina</taxon>
        <taxon>Agaricomycetes</taxon>
        <taxon>Agaricomycetidae</taxon>
        <taxon>Agaricales</taxon>
        <taxon>Agaricales incertae sedis</taxon>
        <taxon>Dendrothele</taxon>
    </lineage>
</organism>
<dbReference type="InterPro" id="IPR046700">
    <property type="entry name" value="DUF6570"/>
</dbReference>
<dbReference type="OrthoDB" id="3202965at2759"/>
<keyword evidence="3" id="KW-1185">Reference proteome</keyword>